<accession>A0A067BND9</accession>
<gene>
    <name evidence="2" type="ORF">SPRG_14172</name>
</gene>
<keyword evidence="1" id="KW-0812">Transmembrane</keyword>
<evidence type="ECO:0000313" key="2">
    <source>
        <dbReference type="EMBL" id="KDO20024.1"/>
    </source>
</evidence>
<dbReference type="Gene3D" id="1.20.1250.20">
    <property type="entry name" value="MFS general substrate transporter like domains"/>
    <property type="match status" value="1"/>
</dbReference>
<keyword evidence="3" id="KW-1185">Reference proteome</keyword>
<feature type="transmembrane region" description="Helical" evidence="1">
    <location>
        <begin position="173"/>
        <end position="190"/>
    </location>
</feature>
<dbReference type="OMA" id="LPRTCYF"/>
<dbReference type="GeneID" id="24135995"/>
<dbReference type="Proteomes" id="UP000030745">
    <property type="component" value="Unassembled WGS sequence"/>
</dbReference>
<feature type="transmembrane region" description="Helical" evidence="1">
    <location>
        <begin position="88"/>
        <end position="111"/>
    </location>
</feature>
<dbReference type="EMBL" id="KK583326">
    <property type="protein sequence ID" value="KDO20024.1"/>
    <property type="molecule type" value="Genomic_DNA"/>
</dbReference>
<keyword evidence="1" id="KW-1133">Transmembrane helix</keyword>
<dbReference type="InterPro" id="IPR036259">
    <property type="entry name" value="MFS_trans_sf"/>
</dbReference>
<organism evidence="2 3">
    <name type="scientific">Saprolegnia parasitica (strain CBS 223.65)</name>
    <dbReference type="NCBI Taxonomy" id="695850"/>
    <lineage>
        <taxon>Eukaryota</taxon>
        <taxon>Sar</taxon>
        <taxon>Stramenopiles</taxon>
        <taxon>Oomycota</taxon>
        <taxon>Saprolegniomycetes</taxon>
        <taxon>Saprolegniales</taxon>
        <taxon>Saprolegniaceae</taxon>
        <taxon>Saprolegnia</taxon>
    </lineage>
</organism>
<dbReference type="SUPFAM" id="SSF103473">
    <property type="entry name" value="MFS general substrate transporter"/>
    <property type="match status" value="1"/>
</dbReference>
<proteinExistence type="predicted"/>
<dbReference type="KEGG" id="spar:SPRG_14172"/>
<protein>
    <submittedName>
        <fullName evidence="2">Uncharacterized protein</fullName>
    </submittedName>
</protein>
<sequence>MEERGDLLPARQPTSSMWSVSAYVLLLELDDALTYYGISQGFKNFMQAKLGYSQVGASSLRSTWTSFCDIVPLTSAYVADEHLGRFRAILLAGTWYVGGICFLVVASHPVVLTEDNAAANAISALRSSLASVLATAALPRTCYFYLSMNVGSTVSFLYLAYLCVHPIVPPEAGYLATFVLCGVVLLLTLLHSRTGTGLVSLLQDTKCK</sequence>
<evidence type="ECO:0000256" key="1">
    <source>
        <dbReference type="SAM" id="Phobius"/>
    </source>
</evidence>
<keyword evidence="1" id="KW-0472">Membrane</keyword>
<dbReference type="RefSeq" id="XP_012209258.1">
    <property type="nucleotide sequence ID" value="XM_012353868.1"/>
</dbReference>
<dbReference type="VEuPathDB" id="FungiDB:SPRG_14172"/>
<dbReference type="AlphaFoldDB" id="A0A067BND9"/>
<feature type="transmembrane region" description="Helical" evidence="1">
    <location>
        <begin position="143"/>
        <end position="161"/>
    </location>
</feature>
<dbReference type="OrthoDB" id="63849at2759"/>
<name>A0A067BND9_SAPPC</name>
<evidence type="ECO:0000313" key="3">
    <source>
        <dbReference type="Proteomes" id="UP000030745"/>
    </source>
</evidence>
<reference evidence="2 3" key="1">
    <citation type="journal article" date="2013" name="PLoS Genet.">
        <title>Distinctive expansion of potential virulence genes in the genome of the oomycete fish pathogen Saprolegnia parasitica.</title>
        <authorList>
            <person name="Jiang R.H."/>
            <person name="de Bruijn I."/>
            <person name="Haas B.J."/>
            <person name="Belmonte R."/>
            <person name="Lobach L."/>
            <person name="Christie J."/>
            <person name="van den Ackerveken G."/>
            <person name="Bottin A."/>
            <person name="Bulone V."/>
            <person name="Diaz-Moreno S.M."/>
            <person name="Dumas B."/>
            <person name="Fan L."/>
            <person name="Gaulin E."/>
            <person name="Govers F."/>
            <person name="Grenville-Briggs L.J."/>
            <person name="Horner N.R."/>
            <person name="Levin J.Z."/>
            <person name="Mammella M."/>
            <person name="Meijer H.J."/>
            <person name="Morris P."/>
            <person name="Nusbaum C."/>
            <person name="Oome S."/>
            <person name="Phillips A.J."/>
            <person name="van Rooyen D."/>
            <person name="Rzeszutek E."/>
            <person name="Saraiva M."/>
            <person name="Secombes C.J."/>
            <person name="Seidl M.F."/>
            <person name="Snel B."/>
            <person name="Stassen J.H."/>
            <person name="Sykes S."/>
            <person name="Tripathy S."/>
            <person name="van den Berg H."/>
            <person name="Vega-Arreguin J.C."/>
            <person name="Wawra S."/>
            <person name="Young S.K."/>
            <person name="Zeng Q."/>
            <person name="Dieguez-Uribeondo J."/>
            <person name="Russ C."/>
            <person name="Tyler B.M."/>
            <person name="van West P."/>
        </authorList>
    </citation>
    <scope>NUCLEOTIDE SEQUENCE [LARGE SCALE GENOMIC DNA]</scope>
    <source>
        <strain evidence="2 3">CBS 223.65</strain>
    </source>
</reference>